<feature type="compositionally biased region" description="Low complexity" evidence="4">
    <location>
        <begin position="219"/>
        <end position="233"/>
    </location>
</feature>
<feature type="domain" description="GGDEF" evidence="5">
    <location>
        <begin position="505"/>
        <end position="636"/>
    </location>
</feature>
<feature type="region of interest" description="Disordered" evidence="4">
    <location>
        <begin position="162"/>
        <end position="239"/>
    </location>
</feature>
<evidence type="ECO:0000256" key="3">
    <source>
        <dbReference type="SAM" id="Coils"/>
    </source>
</evidence>
<dbReference type="InterPro" id="IPR000160">
    <property type="entry name" value="GGDEF_dom"/>
</dbReference>
<dbReference type="InterPro" id="IPR029787">
    <property type="entry name" value="Nucleotide_cyclase"/>
</dbReference>
<keyword evidence="6" id="KW-0808">Transferase</keyword>
<dbReference type="PANTHER" id="PTHR45138:SF9">
    <property type="entry name" value="DIGUANYLATE CYCLASE DGCM-RELATED"/>
    <property type="match status" value="1"/>
</dbReference>
<evidence type="ECO:0000256" key="4">
    <source>
        <dbReference type="SAM" id="MobiDB-lite"/>
    </source>
</evidence>
<organism evidence="6 7">
    <name type="scientific">Roseateles paludis</name>
    <dbReference type="NCBI Taxonomy" id="3145238"/>
    <lineage>
        <taxon>Bacteria</taxon>
        <taxon>Pseudomonadati</taxon>
        <taxon>Pseudomonadota</taxon>
        <taxon>Betaproteobacteria</taxon>
        <taxon>Burkholderiales</taxon>
        <taxon>Sphaerotilaceae</taxon>
        <taxon>Roseateles</taxon>
    </lineage>
</organism>
<accession>A0ABV0G6Z4</accession>
<name>A0ABV0G6Z4_9BURK</name>
<proteinExistence type="predicted"/>
<dbReference type="SUPFAM" id="SSF55073">
    <property type="entry name" value="Nucleotide cyclase"/>
    <property type="match status" value="1"/>
</dbReference>
<dbReference type="Gene3D" id="3.30.70.270">
    <property type="match status" value="1"/>
</dbReference>
<feature type="coiled-coil region" evidence="3">
    <location>
        <begin position="454"/>
        <end position="481"/>
    </location>
</feature>
<comment type="caution">
    <text evidence="6">The sequence shown here is derived from an EMBL/GenBank/DDBJ whole genome shotgun (WGS) entry which is preliminary data.</text>
</comment>
<dbReference type="PROSITE" id="PS50887">
    <property type="entry name" value="GGDEF"/>
    <property type="match status" value="1"/>
</dbReference>
<dbReference type="PANTHER" id="PTHR45138">
    <property type="entry name" value="REGULATORY COMPONENTS OF SENSORY TRANSDUCTION SYSTEM"/>
    <property type="match status" value="1"/>
</dbReference>
<dbReference type="InterPro" id="IPR043128">
    <property type="entry name" value="Rev_trsase/Diguanyl_cyclase"/>
</dbReference>
<sequence>MNKPAALPAQLAKAALQRIAQARLEPTPENYARAYAIEAGTDPAPVGGNTAPPERLIALLGRLVNLGVPPGSARQDLQNLIREQRWEDAVRQVERLHESAGPGAQAEALAQMLERLVRGLERGGRQWTLGRKKDGVARVLELTRNDSSKIVKRMGQLIASWDKDSEGSEVESADTTDNPSQFLADIGTDTGAGTDFATLSRVGTREAPRGDPMRDFLGTSSASSSNSSSAATNPAWPDVSQELGDTVRHALRKPSAQAGEASDADGLIRALDAAQDELRRDGASPERASQMAALCQRARHLLDHRRHLFNELGGLCRELSRSLVDLAEDDSWARGQSAAIDNTLSHGLSGRGVRVVTELLAATRERQRGLREERARAHESLKALIQRMLTELGELGQHTDRFSTHVGRYADAIERADSLESLAGTVREMVEESRSVQSLVSQTQSRLTLEHDKAMALSQRVEQLEGELRRLAEEVHTDQLTQIANRRGLIQAFGIEQAKAEREQQLIALALLDIDNFKKLNDTLGHHAGDIALKSLAERAQASLRPGDMVARYGGEEFVLMLPNTPLDEAVQVLTRLQRSLSKSLFEHEGKEVFVTFSAGATLYRAGETLESALDRADVALYEAKHTGKNRTCIAD</sequence>
<gene>
    <name evidence="6" type="ORF">ABDJ85_18480</name>
</gene>
<evidence type="ECO:0000259" key="5">
    <source>
        <dbReference type="PROSITE" id="PS50887"/>
    </source>
</evidence>
<comment type="catalytic activity">
    <reaction evidence="2">
        <text>2 GTP = 3',3'-c-di-GMP + 2 diphosphate</text>
        <dbReference type="Rhea" id="RHEA:24898"/>
        <dbReference type="ChEBI" id="CHEBI:33019"/>
        <dbReference type="ChEBI" id="CHEBI:37565"/>
        <dbReference type="ChEBI" id="CHEBI:58805"/>
        <dbReference type="EC" id="2.7.7.65"/>
    </reaction>
</comment>
<dbReference type="EMBL" id="JBDPZD010000007">
    <property type="protein sequence ID" value="MEO3693465.1"/>
    <property type="molecule type" value="Genomic_DNA"/>
</dbReference>
<dbReference type="InterPro" id="IPR050469">
    <property type="entry name" value="Diguanylate_Cyclase"/>
</dbReference>
<dbReference type="GO" id="GO:0052621">
    <property type="term" value="F:diguanylate cyclase activity"/>
    <property type="evidence" value="ECO:0007669"/>
    <property type="project" value="UniProtKB-EC"/>
</dbReference>
<keyword evidence="7" id="KW-1185">Reference proteome</keyword>
<dbReference type="SMART" id="SM00267">
    <property type="entry name" value="GGDEF"/>
    <property type="match status" value="1"/>
</dbReference>
<evidence type="ECO:0000313" key="7">
    <source>
        <dbReference type="Proteomes" id="UP001495147"/>
    </source>
</evidence>
<keyword evidence="3" id="KW-0175">Coiled coil</keyword>
<dbReference type="NCBIfam" id="TIGR00254">
    <property type="entry name" value="GGDEF"/>
    <property type="match status" value="1"/>
</dbReference>
<dbReference type="Pfam" id="PF00990">
    <property type="entry name" value="GGDEF"/>
    <property type="match status" value="1"/>
</dbReference>
<dbReference type="RefSeq" id="WP_347706280.1">
    <property type="nucleotide sequence ID" value="NZ_JBDPZD010000007.1"/>
</dbReference>
<evidence type="ECO:0000256" key="1">
    <source>
        <dbReference type="ARBA" id="ARBA00012528"/>
    </source>
</evidence>
<evidence type="ECO:0000256" key="2">
    <source>
        <dbReference type="ARBA" id="ARBA00034247"/>
    </source>
</evidence>
<feature type="compositionally biased region" description="Low complexity" evidence="4">
    <location>
        <begin position="184"/>
        <end position="198"/>
    </location>
</feature>
<dbReference type="CDD" id="cd01949">
    <property type="entry name" value="GGDEF"/>
    <property type="match status" value="1"/>
</dbReference>
<dbReference type="EC" id="2.7.7.65" evidence="1"/>
<evidence type="ECO:0000313" key="6">
    <source>
        <dbReference type="EMBL" id="MEO3693465.1"/>
    </source>
</evidence>
<protein>
    <recommendedName>
        <fullName evidence="1">diguanylate cyclase</fullName>
        <ecNumber evidence="1">2.7.7.65</ecNumber>
    </recommendedName>
</protein>
<dbReference type="Proteomes" id="UP001495147">
    <property type="component" value="Unassembled WGS sequence"/>
</dbReference>
<keyword evidence="6" id="KW-0548">Nucleotidyltransferase</keyword>
<feature type="compositionally biased region" description="Basic and acidic residues" evidence="4">
    <location>
        <begin position="203"/>
        <end position="214"/>
    </location>
</feature>
<reference evidence="6 7" key="1">
    <citation type="submission" date="2024-05" db="EMBL/GenBank/DDBJ databases">
        <title>Roseateles sp. DJS-2-20 16S ribosomal RNA gene Genome sequencing and assembly.</title>
        <authorList>
            <person name="Woo H."/>
        </authorList>
    </citation>
    <scope>NUCLEOTIDE SEQUENCE [LARGE SCALE GENOMIC DNA]</scope>
    <source>
        <strain evidence="6 7">DJS-2-20</strain>
    </source>
</reference>